<feature type="transmembrane region" description="Helical" evidence="6">
    <location>
        <begin position="172"/>
        <end position="190"/>
    </location>
</feature>
<feature type="transmembrane region" description="Helical" evidence="6">
    <location>
        <begin position="79"/>
        <end position="98"/>
    </location>
</feature>
<feature type="transmembrane region" description="Helical" evidence="6">
    <location>
        <begin position="302"/>
        <end position="325"/>
    </location>
</feature>
<comment type="subcellular location">
    <subcellularLocation>
        <location evidence="1">Cell membrane</location>
        <topology evidence="1">Multi-pass membrane protein</topology>
    </subcellularLocation>
</comment>
<feature type="transmembrane region" description="Helical" evidence="6">
    <location>
        <begin position="15"/>
        <end position="39"/>
    </location>
</feature>
<dbReference type="RefSeq" id="WP_235056329.1">
    <property type="nucleotide sequence ID" value="NZ_JAKFHA010000026.1"/>
</dbReference>
<evidence type="ECO:0000259" key="7">
    <source>
        <dbReference type="PROSITE" id="PS50850"/>
    </source>
</evidence>
<evidence type="ECO:0000313" key="8">
    <source>
        <dbReference type="EMBL" id="MCF2531676.1"/>
    </source>
</evidence>
<proteinExistence type="predicted"/>
<feature type="region of interest" description="Disordered" evidence="5">
    <location>
        <begin position="390"/>
        <end position="418"/>
    </location>
</feature>
<dbReference type="PANTHER" id="PTHR23542">
    <property type="match status" value="1"/>
</dbReference>
<dbReference type="SUPFAM" id="SSF103473">
    <property type="entry name" value="MFS general substrate transporter"/>
    <property type="match status" value="1"/>
</dbReference>
<dbReference type="Pfam" id="PF07690">
    <property type="entry name" value="MFS_1"/>
    <property type="match status" value="1"/>
</dbReference>
<dbReference type="Gene3D" id="1.20.1250.20">
    <property type="entry name" value="MFS general substrate transporter like domains"/>
    <property type="match status" value="2"/>
</dbReference>
<evidence type="ECO:0000313" key="9">
    <source>
        <dbReference type="Proteomes" id="UP001165378"/>
    </source>
</evidence>
<evidence type="ECO:0000256" key="1">
    <source>
        <dbReference type="ARBA" id="ARBA00004651"/>
    </source>
</evidence>
<dbReference type="InterPro" id="IPR036259">
    <property type="entry name" value="MFS_trans_sf"/>
</dbReference>
<keyword evidence="3 6" id="KW-1133">Transmembrane helix</keyword>
<organism evidence="8 9">
    <name type="scientific">Yinghuangia soli</name>
    <dbReference type="NCBI Taxonomy" id="2908204"/>
    <lineage>
        <taxon>Bacteria</taxon>
        <taxon>Bacillati</taxon>
        <taxon>Actinomycetota</taxon>
        <taxon>Actinomycetes</taxon>
        <taxon>Kitasatosporales</taxon>
        <taxon>Streptomycetaceae</taxon>
        <taxon>Yinghuangia</taxon>
    </lineage>
</organism>
<keyword evidence="4 6" id="KW-0472">Membrane</keyword>
<feature type="domain" description="Major facilitator superfamily (MFS) profile" evidence="7">
    <location>
        <begin position="214"/>
        <end position="418"/>
    </location>
</feature>
<keyword evidence="9" id="KW-1185">Reference proteome</keyword>
<feature type="transmembrane region" description="Helical" evidence="6">
    <location>
        <begin position="46"/>
        <end position="67"/>
    </location>
</feature>
<dbReference type="GO" id="GO:0005886">
    <property type="term" value="C:plasma membrane"/>
    <property type="evidence" value="ECO:0007669"/>
    <property type="project" value="UniProtKB-SubCell"/>
</dbReference>
<dbReference type="PANTHER" id="PTHR23542:SF1">
    <property type="entry name" value="MAJOR FACILITATOR SUPERFAMILY (MFS) PROFILE DOMAIN-CONTAINING PROTEIN"/>
    <property type="match status" value="1"/>
</dbReference>
<feature type="compositionally biased region" description="Pro residues" evidence="5">
    <location>
        <begin position="393"/>
        <end position="407"/>
    </location>
</feature>
<dbReference type="GO" id="GO:0022857">
    <property type="term" value="F:transmembrane transporter activity"/>
    <property type="evidence" value="ECO:0007669"/>
    <property type="project" value="InterPro"/>
</dbReference>
<evidence type="ECO:0000256" key="4">
    <source>
        <dbReference type="ARBA" id="ARBA00023136"/>
    </source>
</evidence>
<dbReference type="InterPro" id="IPR011701">
    <property type="entry name" value="MFS"/>
</dbReference>
<dbReference type="InterPro" id="IPR020846">
    <property type="entry name" value="MFS_dom"/>
</dbReference>
<evidence type="ECO:0000256" key="3">
    <source>
        <dbReference type="ARBA" id="ARBA00022989"/>
    </source>
</evidence>
<evidence type="ECO:0000256" key="2">
    <source>
        <dbReference type="ARBA" id="ARBA00022692"/>
    </source>
</evidence>
<keyword evidence="2 6" id="KW-0812">Transmembrane</keyword>
<feature type="transmembrane region" description="Helical" evidence="6">
    <location>
        <begin position="251"/>
        <end position="270"/>
    </location>
</feature>
<evidence type="ECO:0000256" key="6">
    <source>
        <dbReference type="SAM" id="Phobius"/>
    </source>
</evidence>
<dbReference type="Proteomes" id="UP001165378">
    <property type="component" value="Unassembled WGS sequence"/>
</dbReference>
<feature type="transmembrane region" description="Helical" evidence="6">
    <location>
        <begin position="277"/>
        <end position="296"/>
    </location>
</feature>
<dbReference type="AlphaFoldDB" id="A0AA41U3D3"/>
<gene>
    <name evidence="8" type="ORF">LZ495_31275</name>
</gene>
<feature type="transmembrane region" description="Helical" evidence="6">
    <location>
        <begin position="366"/>
        <end position="384"/>
    </location>
</feature>
<sequence>MPSPYRRIFEAPGTLAFAGAGFLSRMPLSMTGIGILTMLSEMRGSYGLAGAVTAVMMISGAFFGPQIARLVDRHGQRRIALPATAVTLSGGAALLLCARLEAPEWTLFAAAVPIGCMPTFGSMVRARWAHIYGDRPLDLHTAYSFESVVDEMCFIAGPILSVGLATTLFPEAGVLVSGLFLAVGSVLFCAQRGTEPPVRARVEGKHGSAIRSPGLRVLALTFAATGAVFGSVDVVTVAFAEDEGHKGLASVALAVYALGSCLAGIVFGMVKPRGTAAGRFLTGVLVMAASLVPLLFVGNLWWVGGALFLAGLSIAPTMVTTMALVGDFVPARQLTEGLAWTTTGLAVGVAAGSSIGGLAVDEYGSAAAFGVPVAAGALAVLIALSGSRRLRRPPAPEPTPEPAPAEPAPATRQTLYEA</sequence>
<feature type="transmembrane region" description="Helical" evidence="6">
    <location>
        <begin position="105"/>
        <end position="124"/>
    </location>
</feature>
<dbReference type="EMBL" id="JAKFHA010000026">
    <property type="protein sequence ID" value="MCF2531676.1"/>
    <property type="molecule type" value="Genomic_DNA"/>
</dbReference>
<feature type="transmembrane region" description="Helical" evidence="6">
    <location>
        <begin position="337"/>
        <end position="360"/>
    </location>
</feature>
<feature type="transmembrane region" description="Helical" evidence="6">
    <location>
        <begin position="217"/>
        <end position="239"/>
    </location>
</feature>
<name>A0AA41U3D3_9ACTN</name>
<comment type="caution">
    <text evidence="8">The sequence shown here is derived from an EMBL/GenBank/DDBJ whole genome shotgun (WGS) entry which is preliminary data.</text>
</comment>
<protein>
    <submittedName>
        <fullName evidence="8">MFS transporter</fullName>
    </submittedName>
</protein>
<reference evidence="8" key="1">
    <citation type="submission" date="2022-01" db="EMBL/GenBank/DDBJ databases">
        <title>Genome-Based Taxonomic Classification of the Phylum Actinobacteria.</title>
        <authorList>
            <person name="Gao Y."/>
        </authorList>
    </citation>
    <scope>NUCLEOTIDE SEQUENCE</scope>
    <source>
        <strain evidence="8">KLBMP 8922</strain>
    </source>
</reference>
<evidence type="ECO:0000256" key="5">
    <source>
        <dbReference type="SAM" id="MobiDB-lite"/>
    </source>
</evidence>
<accession>A0AA41U3D3</accession>
<dbReference type="PROSITE" id="PS50850">
    <property type="entry name" value="MFS"/>
    <property type="match status" value="1"/>
</dbReference>